<reference evidence="1" key="1">
    <citation type="submission" date="2014-09" db="EMBL/GenBank/DDBJ databases">
        <authorList>
            <person name="Magalhaes I.L.F."/>
            <person name="Oliveira U."/>
            <person name="Santos F.R."/>
            <person name="Vidigal T.H.D.A."/>
            <person name="Brescovit A.D."/>
            <person name="Santos A.J."/>
        </authorList>
    </citation>
    <scope>NUCLEOTIDE SEQUENCE</scope>
    <source>
        <tissue evidence="1">Shoot tissue taken approximately 20 cm above the soil surface</tissue>
    </source>
</reference>
<dbReference type="EMBL" id="GBRH01203123">
    <property type="protein sequence ID" value="JAD94772.1"/>
    <property type="molecule type" value="Transcribed_RNA"/>
</dbReference>
<proteinExistence type="predicted"/>
<name>A0A0A9EFF9_ARUDO</name>
<protein>
    <submittedName>
        <fullName evidence="1">Uncharacterized protein</fullName>
    </submittedName>
</protein>
<sequence length="108" mass="12077">MIQGIHRITLSNLGGRPRQQTNTIHTDVMAITPPTKLMEGFAPRTCSYSILFFSWVKNHGSRFRRVLRSVAGDAPGHGRRPEQQPPLDVAHKNVQVWALSTPASFPFS</sequence>
<evidence type="ECO:0000313" key="1">
    <source>
        <dbReference type="EMBL" id="JAD94772.1"/>
    </source>
</evidence>
<dbReference type="AlphaFoldDB" id="A0A0A9EFF9"/>
<reference evidence="1" key="2">
    <citation type="journal article" date="2015" name="Data Brief">
        <title>Shoot transcriptome of the giant reed, Arundo donax.</title>
        <authorList>
            <person name="Barrero R.A."/>
            <person name="Guerrero F.D."/>
            <person name="Moolhuijzen P."/>
            <person name="Goolsby J.A."/>
            <person name="Tidwell J."/>
            <person name="Bellgard S.E."/>
            <person name="Bellgard M.I."/>
        </authorList>
    </citation>
    <scope>NUCLEOTIDE SEQUENCE</scope>
    <source>
        <tissue evidence="1">Shoot tissue taken approximately 20 cm above the soil surface</tissue>
    </source>
</reference>
<organism evidence="1">
    <name type="scientific">Arundo donax</name>
    <name type="common">Giant reed</name>
    <name type="synonym">Donax arundinaceus</name>
    <dbReference type="NCBI Taxonomy" id="35708"/>
    <lineage>
        <taxon>Eukaryota</taxon>
        <taxon>Viridiplantae</taxon>
        <taxon>Streptophyta</taxon>
        <taxon>Embryophyta</taxon>
        <taxon>Tracheophyta</taxon>
        <taxon>Spermatophyta</taxon>
        <taxon>Magnoliopsida</taxon>
        <taxon>Liliopsida</taxon>
        <taxon>Poales</taxon>
        <taxon>Poaceae</taxon>
        <taxon>PACMAD clade</taxon>
        <taxon>Arundinoideae</taxon>
        <taxon>Arundineae</taxon>
        <taxon>Arundo</taxon>
    </lineage>
</organism>
<accession>A0A0A9EFF9</accession>